<dbReference type="Pfam" id="PF04736">
    <property type="entry name" value="Eclosion"/>
    <property type="match status" value="1"/>
</dbReference>
<gene>
    <name evidence="2" type="ORF">AMK59_1176</name>
</gene>
<name>A0A0T6BB91_9SCAR</name>
<dbReference type="GO" id="GO:0008255">
    <property type="term" value="F:ecdysis-triggering hormone activity"/>
    <property type="evidence" value="ECO:0007669"/>
    <property type="project" value="InterPro"/>
</dbReference>
<dbReference type="Proteomes" id="UP000051574">
    <property type="component" value="Unassembled WGS sequence"/>
</dbReference>
<evidence type="ECO:0000313" key="2">
    <source>
        <dbReference type="EMBL" id="KRT84595.1"/>
    </source>
</evidence>
<dbReference type="GO" id="GO:0007218">
    <property type="term" value="P:neuropeptide signaling pathway"/>
    <property type="evidence" value="ECO:0007669"/>
    <property type="project" value="InterPro"/>
</dbReference>
<organism evidence="2 3">
    <name type="scientific">Oryctes borbonicus</name>
    <dbReference type="NCBI Taxonomy" id="1629725"/>
    <lineage>
        <taxon>Eukaryota</taxon>
        <taxon>Metazoa</taxon>
        <taxon>Ecdysozoa</taxon>
        <taxon>Arthropoda</taxon>
        <taxon>Hexapoda</taxon>
        <taxon>Insecta</taxon>
        <taxon>Pterygota</taxon>
        <taxon>Neoptera</taxon>
        <taxon>Endopterygota</taxon>
        <taxon>Coleoptera</taxon>
        <taxon>Polyphaga</taxon>
        <taxon>Scarabaeiformia</taxon>
        <taxon>Scarabaeidae</taxon>
        <taxon>Dynastinae</taxon>
        <taxon>Oryctes</taxon>
    </lineage>
</organism>
<keyword evidence="1" id="KW-1133">Transmembrane helix</keyword>
<dbReference type="OrthoDB" id="6432957at2759"/>
<dbReference type="AlphaFoldDB" id="A0A0T6BB91"/>
<dbReference type="GO" id="GO:0018990">
    <property type="term" value="P:ecdysis, chitin-based cuticle"/>
    <property type="evidence" value="ECO:0007669"/>
    <property type="project" value="InterPro"/>
</dbReference>
<accession>A0A0T6BB91</accession>
<evidence type="ECO:0000313" key="3">
    <source>
        <dbReference type="Proteomes" id="UP000051574"/>
    </source>
</evidence>
<comment type="caution">
    <text evidence="2">The sequence shown here is derived from an EMBL/GenBank/DDBJ whole genome shotgun (WGS) entry which is preliminary data.</text>
</comment>
<dbReference type="InterPro" id="IPR006825">
    <property type="entry name" value="Eclosion"/>
</dbReference>
<keyword evidence="3" id="KW-1185">Reference proteome</keyword>
<reference evidence="2 3" key="1">
    <citation type="submission" date="2015-09" db="EMBL/GenBank/DDBJ databases">
        <title>Draft genome of the scarab beetle Oryctes borbonicus.</title>
        <authorList>
            <person name="Meyer J.M."/>
            <person name="Markov G.V."/>
            <person name="Baskaran P."/>
            <person name="Herrmann M."/>
            <person name="Sommer R.J."/>
            <person name="Roedelsperger C."/>
        </authorList>
    </citation>
    <scope>NUCLEOTIDE SEQUENCE [LARGE SCALE GENOMIC DNA]</scope>
    <source>
        <strain evidence="2">OB123</strain>
        <tissue evidence="2">Whole animal</tissue>
    </source>
</reference>
<keyword evidence="1" id="KW-0812">Transmembrane</keyword>
<feature type="transmembrane region" description="Helical" evidence="1">
    <location>
        <begin position="28"/>
        <end position="54"/>
    </location>
</feature>
<keyword evidence="1" id="KW-0472">Membrane</keyword>
<feature type="non-terminal residue" evidence="2">
    <location>
        <position position="1"/>
    </location>
</feature>
<proteinExistence type="predicted"/>
<sequence>AIRDSYQTYCFLYLNPFSSLIPEMAKTVYLGIFLSTLLLATFVNSSPLFTGICIKNCAQCKEMYGKYFYGQLCADSCVKYKGSIIPNCEDIASIAPFLILNDDLS</sequence>
<evidence type="ECO:0000256" key="1">
    <source>
        <dbReference type="SAM" id="Phobius"/>
    </source>
</evidence>
<dbReference type="EMBL" id="LJIG01002345">
    <property type="protein sequence ID" value="KRT84595.1"/>
    <property type="molecule type" value="Genomic_DNA"/>
</dbReference>
<evidence type="ECO:0008006" key="4">
    <source>
        <dbReference type="Google" id="ProtNLM"/>
    </source>
</evidence>
<protein>
    <recommendedName>
        <fullName evidence="4">Eclosion hormone</fullName>
    </recommendedName>
</protein>